<gene>
    <name evidence="1" type="ORF">UFOPK3417_01140</name>
</gene>
<protein>
    <submittedName>
        <fullName evidence="1">Unannotated protein</fullName>
    </submittedName>
</protein>
<proteinExistence type="predicted"/>
<sequence length="439" mass="45548">MTDLDDASANLVDAELVNDPLEAGAQFVVTVAGLLEHAQHGLDRGEQVLAGREFLEGKSRVRSGTEPSGDVHTKAGLHRAVLERSGGSHHADIVEHRLAAIRGTTREVHLELAGEPLAERVAHEVSIDGFGPGCDVKMLVRARAGEVTRHHIAHRVATRLAARQAYCGKLAEEGGDVAQFDEVELHVLASGDMPPPTRELGGDLAEQLQLLGGDGAGGHLHAHHLVGPALALAVDAVVQPHHPEHVLGDLAGEVLADGLLEPFDVTDLLGVEISGLRCGCDGHEYSWGGFGRSGSGGLADFAQRIVQCGTESAGLVGGEMGNEAGAGAAEVLDGEDDTRLRVVVVVADSDGPRERCCVLEPGGEFIRTEWLIVDRAAHGQTTAPVGTMCGLVKSKAATAPMTMVHGASSSAVPSNPSVVRVVCCSGLVPQRIAATGVDG</sequence>
<accession>A0A6J7E708</accession>
<organism evidence="1">
    <name type="scientific">freshwater metagenome</name>
    <dbReference type="NCBI Taxonomy" id="449393"/>
    <lineage>
        <taxon>unclassified sequences</taxon>
        <taxon>metagenomes</taxon>
        <taxon>ecological metagenomes</taxon>
    </lineage>
</organism>
<dbReference type="EMBL" id="CAFBLR010000107">
    <property type="protein sequence ID" value="CAB4878411.1"/>
    <property type="molecule type" value="Genomic_DNA"/>
</dbReference>
<name>A0A6J7E708_9ZZZZ</name>
<dbReference type="AlphaFoldDB" id="A0A6J7E708"/>
<evidence type="ECO:0000313" key="1">
    <source>
        <dbReference type="EMBL" id="CAB4878411.1"/>
    </source>
</evidence>
<reference evidence="1" key="1">
    <citation type="submission" date="2020-05" db="EMBL/GenBank/DDBJ databases">
        <authorList>
            <person name="Chiriac C."/>
            <person name="Salcher M."/>
            <person name="Ghai R."/>
            <person name="Kavagutti S V."/>
        </authorList>
    </citation>
    <scope>NUCLEOTIDE SEQUENCE</scope>
</reference>